<evidence type="ECO:0000313" key="3">
    <source>
        <dbReference type="Proteomes" id="UP000295496"/>
    </source>
</evidence>
<gene>
    <name evidence="2" type="ORF">EV692_0976</name>
</gene>
<accession>A0A4R1KYV7</accession>
<protein>
    <submittedName>
        <fullName evidence="2">Uncharacterized protein</fullName>
    </submittedName>
</protein>
<organism evidence="2 3">
    <name type="scientific">Lonepinella koalarum</name>
    <dbReference type="NCBI Taxonomy" id="53417"/>
    <lineage>
        <taxon>Bacteria</taxon>
        <taxon>Pseudomonadati</taxon>
        <taxon>Pseudomonadota</taxon>
        <taxon>Gammaproteobacteria</taxon>
        <taxon>Pasteurellales</taxon>
        <taxon>Pasteurellaceae</taxon>
        <taxon>Lonepinella</taxon>
    </lineage>
</organism>
<proteinExistence type="predicted"/>
<keyword evidence="1" id="KW-0812">Transmembrane</keyword>
<name>A0A4R1KYV7_9PAST</name>
<dbReference type="AlphaFoldDB" id="A0A4R1KYV7"/>
<feature type="transmembrane region" description="Helical" evidence="1">
    <location>
        <begin position="16"/>
        <end position="36"/>
    </location>
</feature>
<evidence type="ECO:0000313" key="2">
    <source>
        <dbReference type="EMBL" id="TCK69780.1"/>
    </source>
</evidence>
<dbReference type="OrthoDB" id="8779206at2"/>
<keyword evidence="1" id="KW-0472">Membrane</keyword>
<keyword evidence="3" id="KW-1185">Reference proteome</keyword>
<sequence>MHPIIQKTFGGLNFAYYIRHFLFGLIFYVLFLYQFALHPLRYEGAETGYSYIFILWFTLCQFLYPYSRFVYESVMNYILGENGFLVNAILMLIVKFFTMAICWIFSVFIAPIGLIYLYFYHSKQEKQAQQEQQ</sequence>
<dbReference type="RefSeq" id="WP_132301132.1">
    <property type="nucleotide sequence ID" value="NZ_CP170642.1"/>
</dbReference>
<feature type="transmembrane region" description="Helical" evidence="1">
    <location>
        <begin position="86"/>
        <end position="119"/>
    </location>
</feature>
<dbReference type="Proteomes" id="UP000295496">
    <property type="component" value="Unassembled WGS sequence"/>
</dbReference>
<feature type="transmembrane region" description="Helical" evidence="1">
    <location>
        <begin position="48"/>
        <end position="66"/>
    </location>
</feature>
<dbReference type="EMBL" id="SMGJ01000003">
    <property type="protein sequence ID" value="TCK69780.1"/>
    <property type="molecule type" value="Genomic_DNA"/>
</dbReference>
<reference evidence="2 3" key="1">
    <citation type="submission" date="2019-03" db="EMBL/GenBank/DDBJ databases">
        <title>Genomic Encyclopedia of Type Strains, Phase IV (KMG-IV): sequencing the most valuable type-strain genomes for metagenomic binning, comparative biology and taxonomic classification.</title>
        <authorList>
            <person name="Goeker M."/>
        </authorList>
    </citation>
    <scope>NUCLEOTIDE SEQUENCE [LARGE SCALE GENOMIC DNA]</scope>
    <source>
        <strain evidence="2 3">DSM 10053</strain>
    </source>
</reference>
<comment type="caution">
    <text evidence="2">The sequence shown here is derived from an EMBL/GenBank/DDBJ whole genome shotgun (WGS) entry which is preliminary data.</text>
</comment>
<keyword evidence="1" id="KW-1133">Transmembrane helix</keyword>
<evidence type="ECO:0000256" key="1">
    <source>
        <dbReference type="SAM" id="Phobius"/>
    </source>
</evidence>